<evidence type="ECO:0000259" key="10">
    <source>
        <dbReference type="PROSITE" id="PS50868"/>
    </source>
</evidence>
<dbReference type="InterPro" id="IPR006560">
    <property type="entry name" value="AWS_dom"/>
</dbReference>
<feature type="region of interest" description="Disordered" evidence="8">
    <location>
        <begin position="895"/>
        <end position="916"/>
    </location>
</feature>
<evidence type="ECO:0000256" key="1">
    <source>
        <dbReference type="ARBA" id="ARBA00004123"/>
    </source>
</evidence>
<feature type="compositionally biased region" description="Basic and acidic residues" evidence="8">
    <location>
        <begin position="743"/>
        <end position="753"/>
    </location>
</feature>
<evidence type="ECO:0000256" key="4">
    <source>
        <dbReference type="ARBA" id="ARBA00022603"/>
    </source>
</evidence>
<feature type="region of interest" description="Disordered" evidence="8">
    <location>
        <begin position="782"/>
        <end position="834"/>
    </location>
</feature>
<name>A0A6A6VCI1_9PLEO</name>
<dbReference type="PROSITE" id="PS50868">
    <property type="entry name" value="POST_SET"/>
    <property type="match status" value="1"/>
</dbReference>
<evidence type="ECO:0000256" key="2">
    <source>
        <dbReference type="ARBA" id="ARBA00004286"/>
    </source>
</evidence>
<dbReference type="Pfam" id="PF00856">
    <property type="entry name" value="SET"/>
    <property type="match status" value="1"/>
</dbReference>
<dbReference type="GO" id="GO:0005694">
    <property type="term" value="C:chromosome"/>
    <property type="evidence" value="ECO:0007669"/>
    <property type="project" value="UniProtKB-SubCell"/>
</dbReference>
<gene>
    <name evidence="12" type="ORF">M011DRAFT_48495</name>
</gene>
<feature type="compositionally biased region" description="Low complexity" evidence="8">
    <location>
        <begin position="226"/>
        <end position="241"/>
    </location>
</feature>
<feature type="domain" description="SET" evidence="9">
    <location>
        <begin position="421"/>
        <end position="553"/>
    </location>
</feature>
<dbReference type="SUPFAM" id="SSF82199">
    <property type="entry name" value="SET domain"/>
    <property type="match status" value="1"/>
</dbReference>
<evidence type="ECO:0000256" key="6">
    <source>
        <dbReference type="ARBA" id="ARBA00022691"/>
    </source>
</evidence>
<evidence type="ECO:0000256" key="5">
    <source>
        <dbReference type="ARBA" id="ARBA00022679"/>
    </source>
</evidence>
<evidence type="ECO:0000256" key="7">
    <source>
        <dbReference type="ARBA" id="ARBA00023242"/>
    </source>
</evidence>
<keyword evidence="4" id="KW-0489">Methyltransferase</keyword>
<feature type="region of interest" description="Disordered" evidence="8">
    <location>
        <begin position="272"/>
        <end position="300"/>
    </location>
</feature>
<dbReference type="PROSITE" id="PS50280">
    <property type="entry name" value="SET"/>
    <property type="match status" value="1"/>
</dbReference>
<dbReference type="AlphaFoldDB" id="A0A6A6VCI1"/>
<feature type="compositionally biased region" description="Basic and acidic residues" evidence="8">
    <location>
        <begin position="688"/>
        <end position="697"/>
    </location>
</feature>
<evidence type="ECO:0000256" key="3">
    <source>
        <dbReference type="ARBA" id="ARBA00022454"/>
    </source>
</evidence>
<feature type="compositionally biased region" description="Low complexity" evidence="8">
    <location>
        <begin position="54"/>
        <end position="74"/>
    </location>
</feature>
<dbReference type="InterPro" id="IPR046341">
    <property type="entry name" value="SET_dom_sf"/>
</dbReference>
<dbReference type="Proteomes" id="UP000799440">
    <property type="component" value="Unassembled WGS sequence"/>
</dbReference>
<evidence type="ECO:0000313" key="12">
    <source>
        <dbReference type="EMBL" id="KAF2747596.1"/>
    </source>
</evidence>
<evidence type="ECO:0000259" key="9">
    <source>
        <dbReference type="PROSITE" id="PS50280"/>
    </source>
</evidence>
<feature type="region of interest" description="Disordered" evidence="8">
    <location>
        <begin position="222"/>
        <end position="260"/>
    </location>
</feature>
<dbReference type="OrthoDB" id="422362at2759"/>
<feature type="compositionally biased region" description="Low complexity" evidence="8">
    <location>
        <begin position="614"/>
        <end position="624"/>
    </location>
</feature>
<dbReference type="SMART" id="SM00570">
    <property type="entry name" value="AWS"/>
    <property type="match status" value="1"/>
</dbReference>
<keyword evidence="7" id="KW-0539">Nucleus</keyword>
<protein>
    <recommendedName>
        <fullName evidence="14">SET domain-containing protein</fullName>
    </recommendedName>
</protein>
<dbReference type="GO" id="GO:0032259">
    <property type="term" value="P:methylation"/>
    <property type="evidence" value="ECO:0007669"/>
    <property type="project" value="UniProtKB-KW"/>
</dbReference>
<feature type="compositionally biased region" description="Low complexity" evidence="8">
    <location>
        <begin position="1"/>
        <end position="41"/>
    </location>
</feature>
<keyword evidence="13" id="KW-1185">Reference proteome</keyword>
<reference evidence="12" key="1">
    <citation type="journal article" date="2020" name="Stud. Mycol.">
        <title>101 Dothideomycetes genomes: a test case for predicting lifestyles and emergence of pathogens.</title>
        <authorList>
            <person name="Haridas S."/>
            <person name="Albert R."/>
            <person name="Binder M."/>
            <person name="Bloem J."/>
            <person name="Labutti K."/>
            <person name="Salamov A."/>
            <person name="Andreopoulos B."/>
            <person name="Baker S."/>
            <person name="Barry K."/>
            <person name="Bills G."/>
            <person name="Bluhm B."/>
            <person name="Cannon C."/>
            <person name="Castanera R."/>
            <person name="Culley D."/>
            <person name="Daum C."/>
            <person name="Ezra D."/>
            <person name="Gonzalez J."/>
            <person name="Henrissat B."/>
            <person name="Kuo A."/>
            <person name="Liang C."/>
            <person name="Lipzen A."/>
            <person name="Lutzoni F."/>
            <person name="Magnuson J."/>
            <person name="Mondo S."/>
            <person name="Nolan M."/>
            <person name="Ohm R."/>
            <person name="Pangilinan J."/>
            <person name="Park H.-J."/>
            <person name="Ramirez L."/>
            <person name="Alfaro M."/>
            <person name="Sun H."/>
            <person name="Tritt A."/>
            <person name="Yoshinaga Y."/>
            <person name="Zwiers L.-H."/>
            <person name="Turgeon B."/>
            <person name="Goodwin S."/>
            <person name="Spatafora J."/>
            <person name="Crous P."/>
            <person name="Grigoriev I."/>
        </authorList>
    </citation>
    <scope>NUCLEOTIDE SEQUENCE</scope>
    <source>
        <strain evidence="12">CBS 119925</strain>
    </source>
</reference>
<feature type="region of interest" description="Disordered" evidence="8">
    <location>
        <begin position="1"/>
        <end position="99"/>
    </location>
</feature>
<dbReference type="InterPro" id="IPR050777">
    <property type="entry name" value="SET2_Histone-Lys_MeTrsfase"/>
</dbReference>
<organism evidence="12 13">
    <name type="scientific">Sporormia fimetaria CBS 119925</name>
    <dbReference type="NCBI Taxonomy" id="1340428"/>
    <lineage>
        <taxon>Eukaryota</taxon>
        <taxon>Fungi</taxon>
        <taxon>Dikarya</taxon>
        <taxon>Ascomycota</taxon>
        <taxon>Pezizomycotina</taxon>
        <taxon>Dothideomycetes</taxon>
        <taxon>Pleosporomycetidae</taxon>
        <taxon>Pleosporales</taxon>
        <taxon>Sporormiaceae</taxon>
        <taxon>Sporormia</taxon>
    </lineage>
</organism>
<feature type="compositionally biased region" description="Low complexity" evidence="8">
    <location>
        <begin position="789"/>
        <end position="812"/>
    </location>
</feature>
<keyword evidence="6" id="KW-0949">S-adenosyl-L-methionine</keyword>
<feature type="domain" description="Post-SET" evidence="10">
    <location>
        <begin position="561"/>
        <end position="577"/>
    </location>
</feature>
<evidence type="ECO:0000259" key="11">
    <source>
        <dbReference type="PROSITE" id="PS51215"/>
    </source>
</evidence>
<evidence type="ECO:0000256" key="8">
    <source>
        <dbReference type="SAM" id="MobiDB-lite"/>
    </source>
</evidence>
<feature type="compositionally biased region" description="Basic and acidic residues" evidence="8">
    <location>
        <begin position="278"/>
        <end position="291"/>
    </location>
</feature>
<feature type="region of interest" description="Disordered" evidence="8">
    <location>
        <begin position="608"/>
        <end position="758"/>
    </location>
</feature>
<proteinExistence type="predicted"/>
<evidence type="ECO:0000313" key="13">
    <source>
        <dbReference type="Proteomes" id="UP000799440"/>
    </source>
</evidence>
<dbReference type="GO" id="GO:0042054">
    <property type="term" value="F:histone methyltransferase activity"/>
    <property type="evidence" value="ECO:0007669"/>
    <property type="project" value="InterPro"/>
</dbReference>
<feature type="compositionally biased region" description="Acidic residues" evidence="8">
    <location>
        <begin position="249"/>
        <end position="258"/>
    </location>
</feature>
<dbReference type="EMBL" id="MU006572">
    <property type="protein sequence ID" value="KAF2747596.1"/>
    <property type="molecule type" value="Genomic_DNA"/>
</dbReference>
<dbReference type="GO" id="GO:0005634">
    <property type="term" value="C:nucleus"/>
    <property type="evidence" value="ECO:0007669"/>
    <property type="project" value="UniProtKB-SubCell"/>
</dbReference>
<evidence type="ECO:0008006" key="14">
    <source>
        <dbReference type="Google" id="ProtNLM"/>
    </source>
</evidence>
<dbReference type="InterPro" id="IPR003616">
    <property type="entry name" value="Post-SET_dom"/>
</dbReference>
<comment type="subcellular location">
    <subcellularLocation>
        <location evidence="2">Chromosome</location>
    </subcellularLocation>
    <subcellularLocation>
        <location evidence="1">Nucleus</location>
    </subcellularLocation>
</comment>
<feature type="compositionally biased region" description="Basic and acidic residues" evidence="8">
    <location>
        <begin position="639"/>
        <end position="678"/>
    </location>
</feature>
<keyword evidence="3" id="KW-0158">Chromosome</keyword>
<dbReference type="SMART" id="SM00317">
    <property type="entry name" value="SET"/>
    <property type="match status" value="1"/>
</dbReference>
<feature type="domain" description="AWS" evidence="11">
    <location>
        <begin position="364"/>
        <end position="411"/>
    </location>
</feature>
<sequence>MAPRNASPKSTASASSSTSKPASSASSIASPVTSTPPTSIADESSVHSDNAKMDAPIDTVADTPATPTVPVAPVGPQSAQATPDTPASEGRRSVRSSRSTVVTYNVQMLAGTAIHTPTKYLEKHHKNVLHGAYEEAIPKHSVDTPPKKKRFRVQGEDLTDPVAAQLASETAQAAQRRRSSRVDLRKEALKNVTAAGEAVVRKGPEVLSNVASRVGRVLRDALATESESSSRSSKGSRSQPSTDSSAEPHDDEDDDENEDKYVKRREKQWETQGLYVGQHRELNPKLKESQNRLRRPRKVKEPKILPLPMFAGERMLSDDFQRDFKLPFDVYHPLPRRVKVEGWTRLSKNRFIGDASALWKHDKHDNSTCQCSPQDGCGENCHNRIMSYECNETNCRLSPDQCSNRPFAQLKIRAKGNGYDYGVEVMETADKGFGVRAMRSFEPNQIIVEYAGEIITQAECERRMKYIYKKDKVCFVDLVIRRGLTCTKCYYLMSFDNKMIIDATRGTIARFVNHSCEPNCGMFKWTVNGEPRMALFAGPRGIMTGEELTYDYNFDPFSHRSQQICRCGTRSCRGVLGPKPKYNPLERSFASTFLAGTKRKIAAVFGTNSVGNDSRMSSPSSQPSPKKRKLAPMAVAAVTKRENADARSAAEKEKMEREAKEQAEQRARREERIARRQSELVSSANAGEEGKEEEKRNSMPAAIGGLTRPSLPMKRTPRAVPRPGALKQKRRDFRGLTGLLGRKRGDGETAERSVEEEEVVEEEIVHEVMDVNITPASLRSAKKKMEVMGRSSQPSSASSAGSAKRSSGSVKSKGVKRRRTDVVNPIDSDGDVGMMEVDDDYNEAQPTKMANAGNMKAIRKSESGLTTRGAARFGALANESTSVWASVGKHVTAKRTEMTPVVKPTNRGKGLRDSRGMFIKKDAVAGPVVKGKMGKGKASGKLKA</sequence>
<keyword evidence="5" id="KW-0808">Transferase</keyword>
<accession>A0A6A6VCI1</accession>
<dbReference type="Pfam" id="PF17907">
    <property type="entry name" value="AWS"/>
    <property type="match status" value="1"/>
</dbReference>
<dbReference type="Gene3D" id="2.170.270.10">
    <property type="entry name" value="SET domain"/>
    <property type="match status" value="1"/>
</dbReference>
<dbReference type="InterPro" id="IPR001214">
    <property type="entry name" value="SET_dom"/>
</dbReference>
<dbReference type="PANTHER" id="PTHR22884">
    <property type="entry name" value="SET DOMAIN PROTEINS"/>
    <property type="match status" value="1"/>
</dbReference>
<dbReference type="PROSITE" id="PS51215">
    <property type="entry name" value="AWS"/>
    <property type="match status" value="1"/>
</dbReference>